<feature type="region of interest" description="Disordered" evidence="10">
    <location>
        <begin position="1"/>
        <end position="114"/>
    </location>
</feature>
<dbReference type="CDD" id="cd00063">
    <property type="entry name" value="FN3"/>
    <property type="match status" value="2"/>
</dbReference>
<dbReference type="Pfam" id="PF07679">
    <property type="entry name" value="I-set"/>
    <property type="match status" value="2"/>
</dbReference>
<dbReference type="InterPro" id="IPR007110">
    <property type="entry name" value="Ig-like_dom"/>
</dbReference>
<dbReference type="PANTHER" id="PTHR13817:SF49">
    <property type="entry name" value="MYOSIN-BINDING PROTEIN H"/>
    <property type="match status" value="1"/>
</dbReference>
<evidence type="ECO:0000256" key="5">
    <source>
        <dbReference type="ARBA" id="ARBA00023319"/>
    </source>
</evidence>
<comment type="similarity">
    <text evidence="6">Belongs to the immunoglobulin superfamily. MyBP family.</text>
</comment>
<dbReference type="FunFam" id="2.60.40.10:FF:000062">
    <property type="entry name" value="Myosin-binding protein C, slow type"/>
    <property type="match status" value="1"/>
</dbReference>
<feature type="compositionally biased region" description="Low complexity" evidence="10">
    <location>
        <begin position="1"/>
        <end position="22"/>
    </location>
</feature>
<evidence type="ECO:0000259" key="12">
    <source>
        <dbReference type="PROSITE" id="PS50853"/>
    </source>
</evidence>
<dbReference type="InterPro" id="IPR050964">
    <property type="entry name" value="Striated_Muscle_Regulatory"/>
</dbReference>
<sequence length="511" mass="56357">MPAKAPIKKSPAAKAAPGKPQAAPAPVPEPVQEVPVPEVPVPEAPVPIPEPVENSVPEASAPPTETPAPETEVSVPAPAAPVSEPEKAPEVVEEPPPEPEALKEEPPSEPIELTVDEIDDTSISLKWKAPEKEGTAALDGYLLEYQKEGSQEWIAVNKEPSVSTRYKIQNLNTGDKVTVRVTAVSKAGNSAPRALENFVQIREIVDRPKIRLPRYLRQTFVKHVGEAVNLVIPFQGKPRPQVHWTKNGQPLDPKHASVRNSESDTILFIRTAERKDSGIYELTVQIDTLEDKAKIEIKIAERPGPPKSIKLLDAWGFNAALEWTPPLDDGNSDITGYTVQKADKKTGEWFTVQEHYRQTNCTVSDLIMGNSYFFRVFSENLCGLSEKAAVTKDCAFIKKTGITYTPPEYKDRDFAEPPKFTQALANRATTTGYSTKLFCCVRGSPKPKIVWLKNQMEIREDPKFRCLVNQGVCSLEIRKPCPFDGGVYTCKAINSLGEASVDCRLDVRVPQ</sequence>
<dbReference type="SMART" id="SM00408">
    <property type="entry name" value="IGc2"/>
    <property type="match status" value="2"/>
</dbReference>
<evidence type="ECO:0000256" key="6">
    <source>
        <dbReference type="ARBA" id="ARBA00038352"/>
    </source>
</evidence>
<evidence type="ECO:0000313" key="13">
    <source>
        <dbReference type="EMBL" id="OCT91786.1"/>
    </source>
</evidence>
<dbReference type="FunFam" id="2.60.40.10:FF:000031">
    <property type="entry name" value="Myosin-binding protein C, slow type"/>
    <property type="match status" value="1"/>
</dbReference>
<feature type="domain" description="Ig-like" evidence="11">
    <location>
        <begin position="208"/>
        <end position="296"/>
    </location>
</feature>
<dbReference type="InterPro" id="IPR003961">
    <property type="entry name" value="FN3_dom"/>
</dbReference>
<evidence type="ECO:0000256" key="4">
    <source>
        <dbReference type="ARBA" id="ARBA00023179"/>
    </source>
</evidence>
<keyword evidence="3" id="KW-0130">Cell adhesion</keyword>
<evidence type="ECO:0000256" key="7">
    <source>
        <dbReference type="ARBA" id="ARBA00060255"/>
    </source>
</evidence>
<evidence type="ECO:0000256" key="8">
    <source>
        <dbReference type="ARBA" id="ARBA00071968"/>
    </source>
</evidence>
<dbReference type="Pfam" id="PF00041">
    <property type="entry name" value="fn3"/>
    <property type="match status" value="2"/>
</dbReference>
<dbReference type="PANTHER" id="PTHR13817">
    <property type="entry name" value="TITIN"/>
    <property type="match status" value="1"/>
</dbReference>
<dbReference type="SUPFAM" id="SSF49265">
    <property type="entry name" value="Fibronectin type III"/>
    <property type="match status" value="1"/>
</dbReference>
<dbReference type="InterPro" id="IPR003598">
    <property type="entry name" value="Ig_sub2"/>
</dbReference>
<keyword evidence="5" id="KW-0393">Immunoglobulin domain</keyword>
<keyword evidence="4" id="KW-0514">Muscle protein</keyword>
<dbReference type="SMART" id="SM00409">
    <property type="entry name" value="IG"/>
    <property type="match status" value="2"/>
</dbReference>
<dbReference type="PROSITE" id="PS50835">
    <property type="entry name" value="IG_LIKE"/>
    <property type="match status" value="2"/>
</dbReference>
<evidence type="ECO:0000256" key="10">
    <source>
        <dbReference type="SAM" id="MobiDB-lite"/>
    </source>
</evidence>
<feature type="compositionally biased region" description="Low complexity" evidence="10">
    <location>
        <begin position="51"/>
        <end position="83"/>
    </location>
</feature>
<comment type="function">
    <text evidence="7">Binds to myosin; probably involved in interaction with thick myofilaments in the A-band.</text>
</comment>
<accession>A0A974HVT4</accession>
<dbReference type="FunFam" id="2.60.40.10:FF:000557">
    <property type="entry name" value="Myosin binding protein Ha"/>
    <property type="match status" value="1"/>
</dbReference>
<dbReference type="OrthoDB" id="6107607at2759"/>
<feature type="compositionally biased region" description="Pro residues" evidence="10">
    <location>
        <begin position="37"/>
        <end position="50"/>
    </location>
</feature>
<dbReference type="GO" id="GO:0045214">
    <property type="term" value="P:sarcomere organization"/>
    <property type="evidence" value="ECO:0007669"/>
    <property type="project" value="TreeGrafter"/>
</dbReference>
<dbReference type="OMA" id="LEWVPVN"/>
<protein>
    <recommendedName>
        <fullName evidence="8">Myosin-binding protein H</fullName>
    </recommendedName>
    <alternativeName>
        <fullName evidence="9">H-protein</fullName>
    </alternativeName>
</protein>
<evidence type="ECO:0000313" key="14">
    <source>
        <dbReference type="Proteomes" id="UP000694892"/>
    </source>
</evidence>
<dbReference type="GO" id="GO:0007155">
    <property type="term" value="P:cell adhesion"/>
    <property type="evidence" value="ECO:0007669"/>
    <property type="project" value="UniProtKB-KW"/>
</dbReference>
<dbReference type="Gene3D" id="2.60.40.10">
    <property type="entry name" value="Immunoglobulins"/>
    <property type="match status" value="4"/>
</dbReference>
<evidence type="ECO:0000256" key="2">
    <source>
        <dbReference type="ARBA" id="ARBA00022737"/>
    </source>
</evidence>
<dbReference type="GO" id="GO:0032982">
    <property type="term" value="C:myosin filament"/>
    <property type="evidence" value="ECO:0007669"/>
    <property type="project" value="UniProtKB-KW"/>
</dbReference>
<dbReference type="PRINTS" id="PR00014">
    <property type="entry name" value="FNTYPEIII"/>
</dbReference>
<dbReference type="SUPFAM" id="SSF48726">
    <property type="entry name" value="Immunoglobulin"/>
    <property type="match status" value="2"/>
</dbReference>
<keyword evidence="1" id="KW-0787">Thick filament</keyword>
<dbReference type="InterPro" id="IPR036179">
    <property type="entry name" value="Ig-like_dom_sf"/>
</dbReference>
<evidence type="ECO:0000259" key="11">
    <source>
        <dbReference type="PROSITE" id="PS50835"/>
    </source>
</evidence>
<dbReference type="PROSITE" id="PS50853">
    <property type="entry name" value="FN3"/>
    <property type="match status" value="2"/>
</dbReference>
<feature type="domain" description="Fibronectin type-III" evidence="12">
    <location>
        <begin position="305"/>
        <end position="400"/>
    </location>
</feature>
<dbReference type="Proteomes" id="UP000694892">
    <property type="component" value="Chromosome 2S"/>
</dbReference>
<dbReference type="FunFam" id="2.60.40.10:FF:000225">
    <property type="entry name" value="Myosin-binding protein C, cardiac-type"/>
    <property type="match status" value="1"/>
</dbReference>
<feature type="domain" description="Ig-like" evidence="11">
    <location>
        <begin position="418"/>
        <end position="502"/>
    </location>
</feature>
<evidence type="ECO:0000256" key="9">
    <source>
        <dbReference type="ARBA" id="ARBA00078133"/>
    </source>
</evidence>
<proteinExistence type="inferred from homology"/>
<dbReference type="AlphaFoldDB" id="A0A974HVT4"/>
<evidence type="ECO:0000256" key="1">
    <source>
        <dbReference type="ARBA" id="ARBA00022433"/>
    </source>
</evidence>
<dbReference type="InterPro" id="IPR013098">
    <property type="entry name" value="Ig_I-set"/>
</dbReference>
<feature type="domain" description="Fibronectin type-III" evidence="12">
    <location>
        <begin position="106"/>
        <end position="204"/>
    </location>
</feature>
<organism evidence="13 14">
    <name type="scientific">Xenopus laevis</name>
    <name type="common">African clawed frog</name>
    <dbReference type="NCBI Taxonomy" id="8355"/>
    <lineage>
        <taxon>Eukaryota</taxon>
        <taxon>Metazoa</taxon>
        <taxon>Chordata</taxon>
        <taxon>Craniata</taxon>
        <taxon>Vertebrata</taxon>
        <taxon>Euteleostomi</taxon>
        <taxon>Amphibia</taxon>
        <taxon>Batrachia</taxon>
        <taxon>Anura</taxon>
        <taxon>Pipoidea</taxon>
        <taxon>Pipidae</taxon>
        <taxon>Xenopodinae</taxon>
        <taxon>Xenopus</taxon>
        <taxon>Xenopus</taxon>
    </lineage>
</organism>
<reference evidence="14" key="1">
    <citation type="journal article" date="2016" name="Nature">
        <title>Genome evolution in the allotetraploid frog Xenopus laevis.</title>
        <authorList>
            <person name="Session A.M."/>
            <person name="Uno Y."/>
            <person name="Kwon T."/>
            <person name="Chapman J.A."/>
            <person name="Toyoda A."/>
            <person name="Takahashi S."/>
            <person name="Fukui A."/>
            <person name="Hikosaka A."/>
            <person name="Suzuki A."/>
            <person name="Kondo M."/>
            <person name="van Heeringen S.J."/>
            <person name="Quigley I."/>
            <person name="Heinz S."/>
            <person name="Ogino H."/>
            <person name="Ochi H."/>
            <person name="Hellsten U."/>
            <person name="Lyons J.B."/>
            <person name="Simakov O."/>
            <person name="Putnam N."/>
            <person name="Stites J."/>
            <person name="Kuroki Y."/>
            <person name="Tanaka T."/>
            <person name="Michiue T."/>
            <person name="Watanabe M."/>
            <person name="Bogdanovic O."/>
            <person name="Lister R."/>
            <person name="Georgiou G."/>
            <person name="Paranjpe S.S."/>
            <person name="van Kruijsbergen I."/>
            <person name="Shu S."/>
            <person name="Carlson J."/>
            <person name="Kinoshita T."/>
            <person name="Ohta Y."/>
            <person name="Mawaribuchi S."/>
            <person name="Jenkins J."/>
            <person name="Grimwood J."/>
            <person name="Schmutz J."/>
            <person name="Mitros T."/>
            <person name="Mozaffari S.V."/>
            <person name="Suzuki Y."/>
            <person name="Haramoto Y."/>
            <person name="Yamamoto T.S."/>
            <person name="Takagi C."/>
            <person name="Heald R."/>
            <person name="Miller K."/>
            <person name="Haudenschild C."/>
            <person name="Kitzman J."/>
            <person name="Nakayama T."/>
            <person name="Izutsu Y."/>
            <person name="Robert J."/>
            <person name="Fortriede J."/>
            <person name="Burns K."/>
            <person name="Lotay V."/>
            <person name="Karimi K."/>
            <person name="Yasuoka Y."/>
            <person name="Dichmann D.S."/>
            <person name="Flajnik M.F."/>
            <person name="Houston D.W."/>
            <person name="Shendure J."/>
            <person name="DuPasquier L."/>
            <person name="Vize P.D."/>
            <person name="Zorn A.M."/>
            <person name="Ito M."/>
            <person name="Marcotte E.M."/>
            <person name="Wallingford J.B."/>
            <person name="Ito Y."/>
            <person name="Asashima M."/>
            <person name="Ueno N."/>
            <person name="Matsuda Y."/>
            <person name="Veenstra G.J."/>
            <person name="Fujiyama A."/>
            <person name="Harland R.M."/>
            <person name="Taira M."/>
            <person name="Rokhsar D.S."/>
        </authorList>
    </citation>
    <scope>NUCLEOTIDE SEQUENCE [LARGE SCALE GENOMIC DNA]</scope>
    <source>
        <strain evidence="14">J</strain>
    </source>
</reference>
<dbReference type="EMBL" id="CM004469">
    <property type="protein sequence ID" value="OCT91786.1"/>
    <property type="molecule type" value="Genomic_DNA"/>
</dbReference>
<evidence type="ECO:0000256" key="3">
    <source>
        <dbReference type="ARBA" id="ARBA00022889"/>
    </source>
</evidence>
<dbReference type="SMART" id="SM00060">
    <property type="entry name" value="FN3"/>
    <property type="match status" value="2"/>
</dbReference>
<dbReference type="GO" id="GO:0031430">
    <property type="term" value="C:M band"/>
    <property type="evidence" value="ECO:0007669"/>
    <property type="project" value="TreeGrafter"/>
</dbReference>
<dbReference type="InterPro" id="IPR003599">
    <property type="entry name" value="Ig_sub"/>
</dbReference>
<gene>
    <name evidence="13" type="ORF">XELAEV_18014838mg</name>
</gene>
<keyword evidence="2" id="KW-0677">Repeat</keyword>
<name>A0A974HVT4_XENLA</name>
<dbReference type="InterPro" id="IPR013783">
    <property type="entry name" value="Ig-like_fold"/>
</dbReference>
<dbReference type="InterPro" id="IPR036116">
    <property type="entry name" value="FN3_sf"/>
</dbReference>